<organism evidence="3 4">
    <name type="scientific">Pseudobutyrivibrio xylanivorans</name>
    <dbReference type="NCBI Taxonomy" id="185007"/>
    <lineage>
        <taxon>Bacteria</taxon>
        <taxon>Bacillati</taxon>
        <taxon>Bacillota</taxon>
        <taxon>Clostridia</taxon>
        <taxon>Lachnospirales</taxon>
        <taxon>Lachnospiraceae</taxon>
        <taxon>Pseudobutyrivibrio</taxon>
    </lineage>
</organism>
<dbReference type="GO" id="GO:0008270">
    <property type="term" value="F:zinc ion binding"/>
    <property type="evidence" value="ECO:0007669"/>
    <property type="project" value="UniProtKB-KW"/>
</dbReference>
<evidence type="ECO:0000313" key="3">
    <source>
        <dbReference type="EMBL" id="SCZ78832.1"/>
    </source>
</evidence>
<evidence type="ECO:0000259" key="2">
    <source>
        <dbReference type="Pfam" id="PF13490"/>
    </source>
</evidence>
<reference evidence="3 4" key="1">
    <citation type="submission" date="2016-10" db="EMBL/GenBank/DDBJ databases">
        <authorList>
            <person name="de Groot N.N."/>
        </authorList>
    </citation>
    <scope>NUCLEOTIDE SEQUENCE [LARGE SCALE GENOMIC DNA]</scope>
    <source>
        <strain evidence="3 4">DSM 10317</strain>
    </source>
</reference>
<evidence type="ECO:0000256" key="1">
    <source>
        <dbReference type="SAM" id="Phobius"/>
    </source>
</evidence>
<gene>
    <name evidence="3" type="ORF">SAMN02910350_01471</name>
</gene>
<evidence type="ECO:0000313" key="4">
    <source>
        <dbReference type="Proteomes" id="UP000199428"/>
    </source>
</evidence>
<sequence length="98" mass="11319">MNRFECELVNDLLPGYIDKKTSIETNQFIEEHIKECQECRDLYEAMVGEVVVENQRSTYKKKFRINSIGKMVLIVLGYLAIVVIGLVIYTYILVNGVL</sequence>
<dbReference type="RefSeq" id="WP_090162430.1">
    <property type="nucleotide sequence ID" value="NZ_FMWK01000006.1"/>
</dbReference>
<keyword evidence="3" id="KW-0862">Zinc</keyword>
<dbReference type="EMBL" id="FMWK01000006">
    <property type="protein sequence ID" value="SCZ78832.1"/>
    <property type="molecule type" value="Genomic_DNA"/>
</dbReference>
<keyword evidence="3" id="KW-0863">Zinc-finger</keyword>
<keyword evidence="1" id="KW-0812">Transmembrane</keyword>
<keyword evidence="1" id="KW-0472">Membrane</keyword>
<dbReference type="AlphaFoldDB" id="A0A1G5RXJ3"/>
<name>A0A1G5RXJ3_PSEXY</name>
<dbReference type="Proteomes" id="UP000199428">
    <property type="component" value="Unassembled WGS sequence"/>
</dbReference>
<accession>A0A1G5RXJ3</accession>
<dbReference type="InterPro" id="IPR027383">
    <property type="entry name" value="Znf_put"/>
</dbReference>
<feature type="domain" description="Putative zinc-finger" evidence="2">
    <location>
        <begin position="6"/>
        <end position="40"/>
    </location>
</feature>
<dbReference type="Pfam" id="PF13490">
    <property type="entry name" value="zf-HC2"/>
    <property type="match status" value="1"/>
</dbReference>
<protein>
    <submittedName>
        <fullName evidence="3">Putative zinc-finger</fullName>
    </submittedName>
</protein>
<keyword evidence="3" id="KW-0479">Metal-binding</keyword>
<feature type="transmembrane region" description="Helical" evidence="1">
    <location>
        <begin position="71"/>
        <end position="92"/>
    </location>
</feature>
<keyword evidence="1" id="KW-1133">Transmembrane helix</keyword>
<proteinExistence type="predicted"/>